<evidence type="ECO:0000259" key="5">
    <source>
        <dbReference type="PROSITE" id="PS51063"/>
    </source>
</evidence>
<keyword evidence="2" id="KW-0238">DNA-binding</keyword>
<dbReference type="EMBL" id="QWEZ01000002">
    <property type="protein sequence ID" value="RRJ82409.1"/>
    <property type="molecule type" value="Genomic_DNA"/>
</dbReference>
<dbReference type="GO" id="GO:0005829">
    <property type="term" value="C:cytosol"/>
    <property type="evidence" value="ECO:0007669"/>
    <property type="project" value="TreeGrafter"/>
</dbReference>
<dbReference type="PANTHER" id="PTHR24567">
    <property type="entry name" value="CRP FAMILY TRANSCRIPTIONAL REGULATORY PROTEIN"/>
    <property type="match status" value="1"/>
</dbReference>
<keyword evidence="3" id="KW-0804">Transcription</keyword>
<dbReference type="InterPro" id="IPR012318">
    <property type="entry name" value="HTH_CRP"/>
</dbReference>
<keyword evidence="7" id="KW-1185">Reference proteome</keyword>
<dbReference type="InterPro" id="IPR018490">
    <property type="entry name" value="cNMP-bd_dom_sf"/>
</dbReference>
<dbReference type="InterPro" id="IPR014710">
    <property type="entry name" value="RmlC-like_jellyroll"/>
</dbReference>
<feature type="domain" description="Cyclic nucleotide-binding" evidence="4">
    <location>
        <begin position="11"/>
        <end position="109"/>
    </location>
</feature>
<dbReference type="PANTHER" id="PTHR24567:SF26">
    <property type="entry name" value="REGULATORY PROTEIN YEIL"/>
    <property type="match status" value="1"/>
</dbReference>
<dbReference type="Gene3D" id="1.10.10.10">
    <property type="entry name" value="Winged helix-like DNA-binding domain superfamily/Winged helix DNA-binding domain"/>
    <property type="match status" value="1"/>
</dbReference>
<dbReference type="GO" id="GO:0003700">
    <property type="term" value="F:DNA-binding transcription factor activity"/>
    <property type="evidence" value="ECO:0007669"/>
    <property type="project" value="TreeGrafter"/>
</dbReference>
<dbReference type="CDD" id="cd00038">
    <property type="entry name" value="CAP_ED"/>
    <property type="match status" value="1"/>
</dbReference>
<evidence type="ECO:0000256" key="3">
    <source>
        <dbReference type="ARBA" id="ARBA00023163"/>
    </source>
</evidence>
<dbReference type="SMART" id="SM00100">
    <property type="entry name" value="cNMP"/>
    <property type="match status" value="1"/>
</dbReference>
<organism evidence="6 7">
    <name type="scientific">Aestuariirhabdus litorea</name>
    <dbReference type="NCBI Taxonomy" id="2528527"/>
    <lineage>
        <taxon>Bacteria</taxon>
        <taxon>Pseudomonadati</taxon>
        <taxon>Pseudomonadota</taxon>
        <taxon>Gammaproteobacteria</taxon>
        <taxon>Oceanospirillales</taxon>
        <taxon>Aestuariirhabdaceae</taxon>
        <taxon>Aestuariirhabdus</taxon>
    </lineage>
</organism>
<dbReference type="Pfam" id="PF00027">
    <property type="entry name" value="cNMP_binding"/>
    <property type="match status" value="1"/>
</dbReference>
<reference evidence="6 7" key="2">
    <citation type="submission" date="2018-12" db="EMBL/GenBank/DDBJ databases">
        <title>Simiduia agarivorans gen. nov., sp. nov., a marine, agarolytic bacterium isolated from shallow coastal water from Keelung, Taiwan.</title>
        <authorList>
            <person name="Shieh W.Y."/>
        </authorList>
    </citation>
    <scope>NUCLEOTIDE SEQUENCE [LARGE SCALE GENOMIC DNA]</scope>
    <source>
        <strain evidence="6 7">GTF-13</strain>
    </source>
</reference>
<dbReference type="SMART" id="SM00419">
    <property type="entry name" value="HTH_CRP"/>
    <property type="match status" value="1"/>
</dbReference>
<dbReference type="Pfam" id="PF13545">
    <property type="entry name" value="HTH_Crp_2"/>
    <property type="match status" value="1"/>
</dbReference>
<comment type="caution">
    <text evidence="6">The sequence shown here is derived from an EMBL/GenBank/DDBJ whole genome shotgun (WGS) entry which is preliminary data.</text>
</comment>
<protein>
    <submittedName>
        <fullName evidence="6">Crp/Fnr family transcriptional regulator</fullName>
    </submittedName>
</protein>
<evidence type="ECO:0000256" key="1">
    <source>
        <dbReference type="ARBA" id="ARBA00023015"/>
    </source>
</evidence>
<dbReference type="GO" id="GO:0003677">
    <property type="term" value="F:DNA binding"/>
    <property type="evidence" value="ECO:0007669"/>
    <property type="project" value="UniProtKB-KW"/>
</dbReference>
<dbReference type="RefSeq" id="WP_125016118.1">
    <property type="nucleotide sequence ID" value="NZ_QWEZ01000002.1"/>
</dbReference>
<dbReference type="SUPFAM" id="SSF46785">
    <property type="entry name" value="Winged helix' DNA-binding domain"/>
    <property type="match status" value="1"/>
</dbReference>
<dbReference type="AlphaFoldDB" id="A0A3P3VKW2"/>
<dbReference type="InterPro" id="IPR000595">
    <property type="entry name" value="cNMP-bd_dom"/>
</dbReference>
<evidence type="ECO:0000259" key="4">
    <source>
        <dbReference type="PROSITE" id="PS50042"/>
    </source>
</evidence>
<dbReference type="InterPro" id="IPR036388">
    <property type="entry name" value="WH-like_DNA-bd_sf"/>
</dbReference>
<dbReference type="Proteomes" id="UP000280792">
    <property type="component" value="Unassembled WGS sequence"/>
</dbReference>
<evidence type="ECO:0000313" key="7">
    <source>
        <dbReference type="Proteomes" id="UP000280792"/>
    </source>
</evidence>
<accession>A0A3P3VKW2</accession>
<dbReference type="InterPro" id="IPR036390">
    <property type="entry name" value="WH_DNA-bd_sf"/>
</dbReference>
<dbReference type="Gene3D" id="2.60.120.10">
    <property type="entry name" value="Jelly Rolls"/>
    <property type="match status" value="1"/>
</dbReference>
<dbReference type="PROSITE" id="PS51063">
    <property type="entry name" value="HTH_CRP_2"/>
    <property type="match status" value="1"/>
</dbReference>
<feature type="domain" description="HTH crp-type" evidence="5">
    <location>
        <begin position="141"/>
        <end position="214"/>
    </location>
</feature>
<evidence type="ECO:0000313" key="6">
    <source>
        <dbReference type="EMBL" id="RRJ82409.1"/>
    </source>
</evidence>
<dbReference type="InterPro" id="IPR050397">
    <property type="entry name" value="Env_Response_Regulators"/>
</dbReference>
<gene>
    <name evidence="6" type="ORF">D0544_11050</name>
</gene>
<name>A0A3P3VKW2_9GAMM</name>
<proteinExistence type="predicted"/>
<reference evidence="6 7" key="1">
    <citation type="submission" date="2018-08" db="EMBL/GenBank/DDBJ databases">
        <authorList>
            <person name="Khan S.A."/>
        </authorList>
    </citation>
    <scope>NUCLEOTIDE SEQUENCE [LARGE SCALE GENOMIC DNA]</scope>
    <source>
        <strain evidence="6 7">GTF-13</strain>
    </source>
</reference>
<dbReference type="PROSITE" id="PS50042">
    <property type="entry name" value="CNMP_BINDING_3"/>
    <property type="match status" value="1"/>
</dbReference>
<sequence>MTNSANWMLLLPEEVRTELSRHMTLRNYQDGQYIYRAGESSHSLYQIKEGGVRLRVLSESGKEVTYIIYSPGDCFGFLSAIDSEPRPQDTIAVGEVTVASLSVSEFERLRNLYPAIDRALLRHTSWRIRELFKMYEFGNLCDLRRRLALQIGFLLDFGGKSDSGDSVQEIKLTQDTLASSVCATRQAISKVLKSWSDKGIIEYRYGRLRVLDRGQLAKISEQSSPEH</sequence>
<keyword evidence="1" id="KW-0805">Transcription regulation</keyword>
<evidence type="ECO:0000256" key="2">
    <source>
        <dbReference type="ARBA" id="ARBA00023125"/>
    </source>
</evidence>
<dbReference type="SUPFAM" id="SSF51206">
    <property type="entry name" value="cAMP-binding domain-like"/>
    <property type="match status" value="1"/>
</dbReference>